<protein>
    <recommendedName>
        <fullName evidence="4">Phage holin family protein</fullName>
    </recommendedName>
</protein>
<feature type="transmembrane region" description="Helical" evidence="1">
    <location>
        <begin position="33"/>
        <end position="51"/>
    </location>
</feature>
<dbReference type="Proteomes" id="UP000179448">
    <property type="component" value="Unassembled WGS sequence"/>
</dbReference>
<dbReference type="AlphaFoldDB" id="A0A1F6WN85"/>
<feature type="transmembrane region" description="Helical" evidence="1">
    <location>
        <begin position="82"/>
        <end position="101"/>
    </location>
</feature>
<keyword evidence="1" id="KW-0812">Transmembrane</keyword>
<keyword evidence="1" id="KW-1133">Transmembrane helix</keyword>
<dbReference type="InterPro" id="IPR007165">
    <property type="entry name" value="Phage_holin_4_2"/>
</dbReference>
<feature type="transmembrane region" description="Helical" evidence="1">
    <location>
        <begin position="56"/>
        <end position="76"/>
    </location>
</feature>
<dbReference type="EMBL" id="MFUQ01000018">
    <property type="protein sequence ID" value="OGI83372.1"/>
    <property type="molecule type" value="Genomic_DNA"/>
</dbReference>
<dbReference type="STRING" id="1801766.A2997_01425"/>
<name>A0A1F6WN85_9BACT</name>
<gene>
    <name evidence="2" type="ORF">A2997_01425</name>
</gene>
<reference evidence="2 3" key="1">
    <citation type="journal article" date="2016" name="Nat. Commun.">
        <title>Thousands of microbial genomes shed light on interconnected biogeochemical processes in an aquifer system.</title>
        <authorList>
            <person name="Anantharaman K."/>
            <person name="Brown C.T."/>
            <person name="Hug L.A."/>
            <person name="Sharon I."/>
            <person name="Castelle C.J."/>
            <person name="Probst A.J."/>
            <person name="Thomas B.C."/>
            <person name="Singh A."/>
            <person name="Wilkins M.J."/>
            <person name="Karaoz U."/>
            <person name="Brodie E.L."/>
            <person name="Williams K.H."/>
            <person name="Hubbard S.S."/>
            <person name="Banfield J.F."/>
        </authorList>
    </citation>
    <scope>NUCLEOTIDE SEQUENCE [LARGE SCALE GENOMIC DNA]</scope>
</reference>
<proteinExistence type="predicted"/>
<dbReference type="Pfam" id="PF04020">
    <property type="entry name" value="Phage_holin_4_2"/>
    <property type="match status" value="1"/>
</dbReference>
<keyword evidence="1" id="KW-0472">Membrane</keyword>
<evidence type="ECO:0008006" key="4">
    <source>
        <dbReference type="Google" id="ProtNLM"/>
    </source>
</evidence>
<evidence type="ECO:0000313" key="2">
    <source>
        <dbReference type="EMBL" id="OGI83372.1"/>
    </source>
</evidence>
<evidence type="ECO:0000256" key="1">
    <source>
        <dbReference type="SAM" id="Phobius"/>
    </source>
</evidence>
<evidence type="ECO:0000313" key="3">
    <source>
        <dbReference type="Proteomes" id="UP000179448"/>
    </source>
</evidence>
<sequence>MFAIIKVILYALLIIGISYVVPGISIAGFWPTAVITGLAFALLNAIVRALLPDSFLFIFIAIILNAIAFWVLARYIPGFDVNSIMAAVIGSIIASIGVWIINQLL</sequence>
<accession>A0A1F6WN85</accession>
<comment type="caution">
    <text evidence="2">The sequence shown here is derived from an EMBL/GenBank/DDBJ whole genome shotgun (WGS) entry which is preliminary data.</text>
</comment>
<organism evidence="2 3">
    <name type="scientific">Candidatus Nomurabacteria bacterium RIFCSPLOWO2_01_FULL_36_10b</name>
    <dbReference type="NCBI Taxonomy" id="1801766"/>
    <lineage>
        <taxon>Bacteria</taxon>
        <taxon>Candidatus Nomuraibacteriota</taxon>
    </lineage>
</organism>
<feature type="transmembrane region" description="Helical" evidence="1">
    <location>
        <begin position="7"/>
        <end position="27"/>
    </location>
</feature>